<protein>
    <submittedName>
        <fullName evidence="2">Uncharacterized protein</fullName>
    </submittedName>
</protein>
<keyword evidence="1" id="KW-0472">Membrane</keyword>
<name>A0ABT3CV52_9BACT</name>
<comment type="caution">
    <text evidence="2">The sequence shown here is derived from an EMBL/GenBank/DDBJ whole genome shotgun (WGS) entry which is preliminary data.</text>
</comment>
<evidence type="ECO:0000313" key="3">
    <source>
        <dbReference type="Proteomes" id="UP001300692"/>
    </source>
</evidence>
<dbReference type="EMBL" id="JAOYOD010000001">
    <property type="protein sequence ID" value="MCV9387451.1"/>
    <property type="molecule type" value="Genomic_DNA"/>
</dbReference>
<dbReference type="InterPro" id="IPR013783">
    <property type="entry name" value="Ig-like_fold"/>
</dbReference>
<sequence>MKHIFKNKLWVWVVSLTIMASCGVILEVDISSDEVKVLAPGEGAEIFSEEIQFKWEELKGASEYEIVVVSPDFDQPATVALDSVVGEVTFLEIALEPGDYQWQITALNEGYRSTGVIRSFQVMDSSFYFDLSEYELVLNAPSSGTVFAESRVTLSWTQLDKARKYHIGDGIS</sequence>
<reference evidence="2 3" key="1">
    <citation type="submission" date="2022-10" db="EMBL/GenBank/DDBJ databases">
        <title>Comparative genomics and taxonomic characterization of three novel marine species of genus Reichenbachiella exhibiting antioxidant and polysaccharide degradation activities.</title>
        <authorList>
            <person name="Muhammad N."/>
            <person name="Lee Y.-J."/>
            <person name="Ko J."/>
            <person name="Kim S.-G."/>
        </authorList>
    </citation>
    <scope>NUCLEOTIDE SEQUENCE [LARGE SCALE GENOMIC DNA]</scope>
    <source>
        <strain evidence="2 3">ABR2-5</strain>
    </source>
</reference>
<feature type="transmembrane region" description="Helical" evidence="1">
    <location>
        <begin position="9"/>
        <end position="26"/>
    </location>
</feature>
<evidence type="ECO:0000313" key="2">
    <source>
        <dbReference type="EMBL" id="MCV9387451.1"/>
    </source>
</evidence>
<dbReference type="RefSeq" id="WP_264138274.1">
    <property type="nucleotide sequence ID" value="NZ_JAOYOD010000001.1"/>
</dbReference>
<dbReference type="Proteomes" id="UP001300692">
    <property type="component" value="Unassembled WGS sequence"/>
</dbReference>
<keyword evidence="1" id="KW-0812">Transmembrane</keyword>
<keyword evidence="3" id="KW-1185">Reference proteome</keyword>
<organism evidence="2 3">
    <name type="scientific">Reichenbachiella ulvae</name>
    <dbReference type="NCBI Taxonomy" id="2980104"/>
    <lineage>
        <taxon>Bacteria</taxon>
        <taxon>Pseudomonadati</taxon>
        <taxon>Bacteroidota</taxon>
        <taxon>Cytophagia</taxon>
        <taxon>Cytophagales</taxon>
        <taxon>Reichenbachiellaceae</taxon>
        <taxon>Reichenbachiella</taxon>
    </lineage>
</organism>
<dbReference type="Gene3D" id="2.60.40.10">
    <property type="entry name" value="Immunoglobulins"/>
    <property type="match status" value="1"/>
</dbReference>
<evidence type="ECO:0000256" key="1">
    <source>
        <dbReference type="SAM" id="Phobius"/>
    </source>
</evidence>
<dbReference type="PROSITE" id="PS51257">
    <property type="entry name" value="PROKAR_LIPOPROTEIN"/>
    <property type="match status" value="1"/>
</dbReference>
<proteinExistence type="predicted"/>
<gene>
    <name evidence="2" type="ORF">N7U62_12295</name>
</gene>
<accession>A0ABT3CV52</accession>
<keyword evidence="1" id="KW-1133">Transmembrane helix</keyword>